<dbReference type="Proteomes" id="UP000248044">
    <property type="component" value="Chromosome"/>
</dbReference>
<dbReference type="InterPro" id="IPR006062">
    <property type="entry name" value="His_biosynth"/>
</dbReference>
<keyword evidence="2" id="KW-0368">Histidine biosynthesis</keyword>
<keyword evidence="3" id="KW-0413">Isomerase</keyword>
<dbReference type="PANTHER" id="PTHR43090">
    <property type="entry name" value="1-(5-PHOSPHORIBOSYL)-5-[(5-PHOSPHORIBOSYLAMINO)METHYLIDENEAMINO] IMIDAZOLE-4-CARBOXAMIDE ISOMERASE"/>
    <property type="match status" value="1"/>
</dbReference>
<dbReference type="GO" id="GO:0000162">
    <property type="term" value="P:L-tryptophan biosynthetic process"/>
    <property type="evidence" value="ECO:0007669"/>
    <property type="project" value="TreeGrafter"/>
</dbReference>
<dbReference type="NCBIfam" id="NF010113">
    <property type="entry name" value="PRK13586.1"/>
    <property type="match status" value="1"/>
</dbReference>
<dbReference type="AlphaFoldDB" id="A0A2U9IFG5"/>
<evidence type="ECO:0000313" key="4">
    <source>
        <dbReference type="Proteomes" id="UP000248044"/>
    </source>
</evidence>
<keyword evidence="4" id="KW-1185">Reference proteome</keyword>
<comment type="similarity">
    <text evidence="1 2">Belongs to the HisA/HisF family.</text>
</comment>
<gene>
    <name evidence="3" type="ORF">DFR85_09450</name>
</gene>
<dbReference type="OrthoDB" id="52866at2157"/>
<dbReference type="RefSeq" id="WP_110270673.1">
    <property type="nucleotide sequence ID" value="NZ_CP029289.2"/>
</dbReference>
<sequence>MIVVPSIDISEGKVVKRIRGKRGSGLILGNPLDIAYRIYSDGYNYVHIVDLDAAEGVGSNEDIIRNIVKIGFDNVEVGGGIRDLNKAKRLISYGISFLVVSTIIFTDKTLFDQIIKEVGRDKIISSLDYCNNIIYIKGWKEKSISLNEGIDTIKDTYGTIFTNICNEGTKSGIDKTLGKYILDLHNMKGYAGGIGNIKDLTDLKELGFDFAIVGMSFYSGILRGIKYV</sequence>
<reference evidence="3 4" key="1">
    <citation type="submission" date="2018-05" db="EMBL/GenBank/DDBJ databases">
        <title>Complete Genome Sequences of Extremely Thermoacidophilic, Metal-Mobilizing Type-Strain Members of the Archaeal Family Sulfolobaceae: Acidianus brierleyi DSM-1651T, Acidianus sulfidivorans DSM-18786T, Metallosphaera hakonensis DSM-7519T, and Metallosphaera prunae DSM-10039T.</title>
        <authorList>
            <person name="Counts J.A."/>
            <person name="Kelly R.M."/>
        </authorList>
    </citation>
    <scope>NUCLEOTIDE SEQUENCE [LARGE SCALE GENOMIC DNA]</scope>
    <source>
        <strain evidence="3 4">DSM 1651</strain>
    </source>
</reference>
<dbReference type="GO" id="GO:0005737">
    <property type="term" value="C:cytoplasm"/>
    <property type="evidence" value="ECO:0007669"/>
    <property type="project" value="TreeGrafter"/>
</dbReference>
<dbReference type="GeneID" id="36832380"/>
<dbReference type="SUPFAM" id="SSF51366">
    <property type="entry name" value="Ribulose-phoshate binding barrel"/>
    <property type="match status" value="1"/>
</dbReference>
<keyword evidence="2" id="KW-0028">Amino-acid biosynthesis</keyword>
<dbReference type="EMBL" id="CP029289">
    <property type="protein sequence ID" value="AWR94792.1"/>
    <property type="molecule type" value="Genomic_DNA"/>
</dbReference>
<evidence type="ECO:0000313" key="3">
    <source>
        <dbReference type="EMBL" id="AWR94792.1"/>
    </source>
</evidence>
<protein>
    <submittedName>
        <fullName evidence="3">1-(5-phosphoribosyl)-5-((5-phosphoribosylamino)methylideneamino)imidazole-4-carboxamide isomerase</fullName>
        <ecNumber evidence="3">5.3.1.16</ecNumber>
    </submittedName>
</protein>
<dbReference type="PANTHER" id="PTHR43090:SF2">
    <property type="entry name" value="1-(5-PHOSPHORIBOSYL)-5-[(5-PHOSPHORIBOSYLAMINO)METHYLIDENEAMINO] IMIDAZOLE-4-CARBOXAMIDE ISOMERASE"/>
    <property type="match status" value="1"/>
</dbReference>
<dbReference type="GO" id="GO:0000105">
    <property type="term" value="P:L-histidine biosynthetic process"/>
    <property type="evidence" value="ECO:0007669"/>
    <property type="project" value="UniProtKB-KW"/>
</dbReference>
<dbReference type="KEGG" id="abri:DFR85_09450"/>
<organism evidence="3 4">
    <name type="scientific">Acidianus brierleyi</name>
    <dbReference type="NCBI Taxonomy" id="41673"/>
    <lineage>
        <taxon>Archaea</taxon>
        <taxon>Thermoproteota</taxon>
        <taxon>Thermoprotei</taxon>
        <taxon>Sulfolobales</taxon>
        <taxon>Sulfolobaceae</taxon>
        <taxon>Acidianus</taxon>
    </lineage>
</organism>
<dbReference type="Pfam" id="PF00977">
    <property type="entry name" value="His_biosynth"/>
    <property type="match status" value="1"/>
</dbReference>
<dbReference type="GO" id="GO:0003949">
    <property type="term" value="F:1-(5-phosphoribosyl)-5-[(5-phosphoribosylamino)methylideneamino]imidazole-4-carboxamide isomerase activity"/>
    <property type="evidence" value="ECO:0007669"/>
    <property type="project" value="UniProtKB-EC"/>
</dbReference>
<proteinExistence type="inferred from homology"/>
<accession>A0A2U9IFG5</accession>
<evidence type="ECO:0000256" key="2">
    <source>
        <dbReference type="RuleBase" id="RU003657"/>
    </source>
</evidence>
<dbReference type="Gene3D" id="3.20.20.70">
    <property type="entry name" value="Aldolase class I"/>
    <property type="match status" value="1"/>
</dbReference>
<dbReference type="InterPro" id="IPR013785">
    <property type="entry name" value="Aldolase_TIM"/>
</dbReference>
<name>A0A2U9IFG5_9CREN</name>
<dbReference type="EC" id="5.3.1.16" evidence="3"/>
<evidence type="ECO:0000256" key="1">
    <source>
        <dbReference type="ARBA" id="ARBA00009667"/>
    </source>
</evidence>
<dbReference type="InterPro" id="IPR044524">
    <property type="entry name" value="Isoase_HisA-like"/>
</dbReference>
<dbReference type="InterPro" id="IPR011060">
    <property type="entry name" value="RibuloseP-bd_barrel"/>
</dbReference>